<evidence type="ECO:0000313" key="3">
    <source>
        <dbReference type="Proteomes" id="UP001150924"/>
    </source>
</evidence>
<feature type="transmembrane region" description="Helical" evidence="1">
    <location>
        <begin position="50"/>
        <end position="68"/>
    </location>
</feature>
<feature type="transmembrane region" description="Helical" evidence="1">
    <location>
        <begin position="20"/>
        <end position="43"/>
    </location>
</feature>
<evidence type="ECO:0000313" key="2">
    <source>
        <dbReference type="EMBL" id="MCY1013662.1"/>
    </source>
</evidence>
<accession>A0A9X3J2C5</accession>
<sequence>MSLPAPPPVKLLVAPLVVPGWPPVVGVAVVLPLLVPAVVVLVLSLLVPPFVPLVLLVLVLVLLVPLPVLLVLALLVPLPVLLVPLLVLLPVSLPPDDVSPAGRHRSMAWQVSPSPRQVSPGEHAPPWTCCGSGKQSRTRMHAFVAWQVVPSGHSSSLVQTSA</sequence>
<dbReference type="EMBL" id="JAPNKE010000002">
    <property type="protein sequence ID" value="MCY1013662.1"/>
    <property type="molecule type" value="Genomic_DNA"/>
</dbReference>
<keyword evidence="1" id="KW-0472">Membrane</keyword>
<dbReference type="AlphaFoldDB" id="A0A9X3J2C5"/>
<organism evidence="2 3">
    <name type="scientific">Nannocystis pusilla</name>
    <dbReference type="NCBI Taxonomy" id="889268"/>
    <lineage>
        <taxon>Bacteria</taxon>
        <taxon>Pseudomonadati</taxon>
        <taxon>Myxococcota</taxon>
        <taxon>Polyangia</taxon>
        <taxon>Nannocystales</taxon>
        <taxon>Nannocystaceae</taxon>
        <taxon>Nannocystis</taxon>
    </lineage>
</organism>
<reference evidence="2" key="1">
    <citation type="submission" date="2022-11" db="EMBL/GenBank/DDBJ databases">
        <title>Minimal conservation of predation-associated metabolite biosynthetic gene clusters underscores biosynthetic potential of Myxococcota including descriptions for ten novel species: Archangium lansinium sp. nov., Myxococcus landrumus sp. nov., Nannocystis bai.</title>
        <authorList>
            <person name="Ahearne A."/>
            <person name="Stevens C."/>
            <person name="Phillips K."/>
        </authorList>
    </citation>
    <scope>NUCLEOTIDE SEQUENCE</scope>
    <source>
        <strain evidence="2">Na p29</strain>
    </source>
</reference>
<gene>
    <name evidence="2" type="ORF">OV079_50665</name>
</gene>
<keyword evidence="1" id="KW-0812">Transmembrane</keyword>
<keyword evidence="3" id="KW-1185">Reference proteome</keyword>
<dbReference type="RefSeq" id="WP_267777742.1">
    <property type="nucleotide sequence ID" value="NZ_JAPNKE010000002.1"/>
</dbReference>
<proteinExistence type="predicted"/>
<name>A0A9X3J2C5_9BACT</name>
<protein>
    <submittedName>
        <fullName evidence="2">Uncharacterized protein</fullName>
    </submittedName>
</protein>
<evidence type="ECO:0000256" key="1">
    <source>
        <dbReference type="SAM" id="Phobius"/>
    </source>
</evidence>
<dbReference type="Proteomes" id="UP001150924">
    <property type="component" value="Unassembled WGS sequence"/>
</dbReference>
<keyword evidence="1" id="KW-1133">Transmembrane helix</keyword>
<comment type="caution">
    <text evidence="2">The sequence shown here is derived from an EMBL/GenBank/DDBJ whole genome shotgun (WGS) entry which is preliminary data.</text>
</comment>